<dbReference type="HAMAP" id="MF_00258">
    <property type="entry name" value="Glu_racemase"/>
    <property type="match status" value="1"/>
</dbReference>
<dbReference type="RefSeq" id="WP_207064576.1">
    <property type="nucleotide sequence ID" value="NZ_BAABLE010000001.1"/>
</dbReference>
<dbReference type="InterPro" id="IPR001920">
    <property type="entry name" value="Asp/Glu_race"/>
</dbReference>
<dbReference type="InterPro" id="IPR018187">
    <property type="entry name" value="Asp/Glu_racemase_AS_1"/>
</dbReference>
<evidence type="ECO:0000313" key="10">
    <source>
        <dbReference type="Proteomes" id="UP000561045"/>
    </source>
</evidence>
<evidence type="ECO:0000256" key="1">
    <source>
        <dbReference type="ARBA" id="ARBA00001602"/>
    </source>
</evidence>
<dbReference type="GO" id="GO:0008360">
    <property type="term" value="P:regulation of cell shape"/>
    <property type="evidence" value="ECO:0007669"/>
    <property type="project" value="UniProtKB-KW"/>
</dbReference>
<comment type="pathway">
    <text evidence="8">Cell wall biogenesis; peptidoglycan biosynthesis.</text>
</comment>
<dbReference type="Pfam" id="PF01177">
    <property type="entry name" value="Asp_Glu_race"/>
    <property type="match status" value="1"/>
</dbReference>
<dbReference type="PANTHER" id="PTHR21198">
    <property type="entry name" value="GLUTAMATE RACEMASE"/>
    <property type="match status" value="1"/>
</dbReference>
<dbReference type="AlphaFoldDB" id="A0A840BQL2"/>
<comment type="function">
    <text evidence="8">Provides the (R)-glutamate required for cell wall biosynthesis.</text>
</comment>
<comment type="similarity">
    <text evidence="8">Belongs to the aspartate/glutamate racemases family.</text>
</comment>
<feature type="active site" description="Proton donor/acceptor" evidence="8">
    <location>
        <position position="76"/>
    </location>
</feature>
<keyword evidence="5 8" id="KW-0413">Isomerase</keyword>
<reference evidence="9 10" key="1">
    <citation type="submission" date="2020-08" db="EMBL/GenBank/DDBJ databases">
        <title>Genomic Encyclopedia of Type Strains, Phase IV (KMG-IV): sequencing the most valuable type-strain genomes for metagenomic binning, comparative biology and taxonomic classification.</title>
        <authorList>
            <person name="Goeker M."/>
        </authorList>
    </citation>
    <scope>NUCLEOTIDE SEQUENCE [LARGE SCALE GENOMIC DNA]</scope>
    <source>
        <strain evidence="9 10">DSM 106739</strain>
    </source>
</reference>
<feature type="binding site" evidence="8">
    <location>
        <begin position="188"/>
        <end position="189"/>
    </location>
    <ligand>
        <name>substrate</name>
    </ligand>
</feature>
<sequence>MANNDTRPIGIFDSGVGGLSVLREIRALLPEESLIYCADSGHAPYGDKSQQVIRERSLELAEFLVSHEVKAIVIACNTATAAASRALRERWPSLPVIGMEPAVKPATAATRSGTVGVLATVGTLSSAQFAALLDTFGQDVRVVTQPGVGLVEAVERGELDSDSTRHMLSAHLQPLLAAGADVIVLGCTHYVFLRPLVETIVGPGVKVIDTGAAVARQLERRLVEGGHRVAAGAVARPVRFWCSGNPGTVAHAIDVLWGEHIWPDALPRSQTIKPHTH</sequence>
<accession>A0A840BQL2</accession>
<dbReference type="Proteomes" id="UP000561045">
    <property type="component" value="Unassembled WGS sequence"/>
</dbReference>
<feature type="binding site" evidence="8">
    <location>
        <begin position="45"/>
        <end position="46"/>
    </location>
    <ligand>
        <name>substrate</name>
    </ligand>
</feature>
<evidence type="ECO:0000256" key="2">
    <source>
        <dbReference type="ARBA" id="ARBA00013090"/>
    </source>
</evidence>
<dbReference type="PANTHER" id="PTHR21198:SF2">
    <property type="entry name" value="GLUTAMATE RACEMASE"/>
    <property type="match status" value="1"/>
</dbReference>
<dbReference type="EC" id="5.1.1.3" evidence="2 8"/>
<keyword evidence="6 8" id="KW-0961">Cell wall biogenesis/degradation</keyword>
<dbReference type="GO" id="GO:0009252">
    <property type="term" value="P:peptidoglycan biosynthetic process"/>
    <property type="evidence" value="ECO:0007669"/>
    <property type="project" value="UniProtKB-UniRule"/>
</dbReference>
<evidence type="ECO:0000256" key="4">
    <source>
        <dbReference type="ARBA" id="ARBA00022984"/>
    </source>
</evidence>
<dbReference type="UniPathway" id="UPA00219"/>
<feature type="active site" description="Proton donor/acceptor" evidence="8">
    <location>
        <position position="187"/>
    </location>
</feature>
<dbReference type="SUPFAM" id="SSF53681">
    <property type="entry name" value="Aspartate/glutamate racemase"/>
    <property type="match status" value="2"/>
</dbReference>
<dbReference type="GO" id="GO:0071555">
    <property type="term" value="P:cell wall organization"/>
    <property type="evidence" value="ECO:0007669"/>
    <property type="project" value="UniProtKB-KW"/>
</dbReference>
<proteinExistence type="inferred from homology"/>
<dbReference type="InterPro" id="IPR015942">
    <property type="entry name" value="Asp/Glu/hydantoin_racemase"/>
</dbReference>
<evidence type="ECO:0000313" key="9">
    <source>
        <dbReference type="EMBL" id="MBB4014913.1"/>
    </source>
</evidence>
<keyword evidence="10" id="KW-1185">Reference proteome</keyword>
<dbReference type="EMBL" id="JACIET010000005">
    <property type="protein sequence ID" value="MBB4014913.1"/>
    <property type="molecule type" value="Genomic_DNA"/>
</dbReference>
<dbReference type="PROSITE" id="PS00923">
    <property type="entry name" value="ASP_GLU_RACEMASE_1"/>
    <property type="match status" value="1"/>
</dbReference>
<dbReference type="NCBIfam" id="TIGR00067">
    <property type="entry name" value="glut_race"/>
    <property type="match status" value="1"/>
</dbReference>
<feature type="binding site" evidence="8">
    <location>
        <begin position="77"/>
        <end position="78"/>
    </location>
    <ligand>
        <name>substrate</name>
    </ligand>
</feature>
<evidence type="ECO:0000256" key="8">
    <source>
        <dbReference type="HAMAP-Rule" id="MF_00258"/>
    </source>
</evidence>
<dbReference type="FunFam" id="3.40.50.1860:FF:000002">
    <property type="entry name" value="Glutamate racemase"/>
    <property type="match status" value="1"/>
</dbReference>
<dbReference type="Gene3D" id="3.40.50.1860">
    <property type="match status" value="2"/>
</dbReference>
<name>A0A840BQL2_9RHOO</name>
<comment type="caution">
    <text evidence="9">The sequence shown here is derived from an EMBL/GenBank/DDBJ whole genome shotgun (WGS) entry which is preliminary data.</text>
</comment>
<evidence type="ECO:0000256" key="3">
    <source>
        <dbReference type="ARBA" id="ARBA00022960"/>
    </source>
</evidence>
<keyword evidence="4 8" id="KW-0573">Peptidoglycan synthesis</keyword>
<feature type="binding site" evidence="8">
    <location>
        <begin position="13"/>
        <end position="14"/>
    </location>
    <ligand>
        <name>substrate</name>
    </ligand>
</feature>
<evidence type="ECO:0000256" key="5">
    <source>
        <dbReference type="ARBA" id="ARBA00023235"/>
    </source>
</evidence>
<organism evidence="9 10">
    <name type="scientific">Niveibacterium umoris</name>
    <dbReference type="NCBI Taxonomy" id="1193620"/>
    <lineage>
        <taxon>Bacteria</taxon>
        <taxon>Pseudomonadati</taxon>
        <taxon>Pseudomonadota</taxon>
        <taxon>Betaproteobacteria</taxon>
        <taxon>Rhodocyclales</taxon>
        <taxon>Rhodocyclaceae</taxon>
        <taxon>Niveibacterium</taxon>
    </lineage>
</organism>
<protein>
    <recommendedName>
        <fullName evidence="7 8">Glutamate racemase</fullName>
        <ecNumber evidence="2 8">5.1.1.3</ecNumber>
    </recommendedName>
</protein>
<evidence type="ECO:0000256" key="6">
    <source>
        <dbReference type="ARBA" id="ARBA00023316"/>
    </source>
</evidence>
<dbReference type="InterPro" id="IPR004391">
    <property type="entry name" value="Glu_race"/>
</dbReference>
<evidence type="ECO:0000256" key="7">
    <source>
        <dbReference type="ARBA" id="ARBA00070053"/>
    </source>
</evidence>
<dbReference type="GO" id="GO:0008881">
    <property type="term" value="F:glutamate racemase activity"/>
    <property type="evidence" value="ECO:0007669"/>
    <property type="project" value="UniProtKB-UniRule"/>
</dbReference>
<comment type="catalytic activity">
    <reaction evidence="1 8">
        <text>L-glutamate = D-glutamate</text>
        <dbReference type="Rhea" id="RHEA:12813"/>
        <dbReference type="ChEBI" id="CHEBI:29985"/>
        <dbReference type="ChEBI" id="CHEBI:29986"/>
        <dbReference type="EC" id="5.1.1.3"/>
    </reaction>
</comment>
<keyword evidence="3 8" id="KW-0133">Cell shape</keyword>
<gene>
    <name evidence="8" type="primary">murI</name>
    <name evidence="9" type="ORF">GGR36_004271</name>
</gene>